<dbReference type="EMBL" id="BJYG01000021">
    <property type="protein sequence ID" value="GEN63575.1"/>
    <property type="molecule type" value="Genomic_DNA"/>
</dbReference>
<evidence type="ECO:0000256" key="2">
    <source>
        <dbReference type="SAM" id="Phobius"/>
    </source>
</evidence>
<feature type="region of interest" description="Disordered" evidence="1">
    <location>
        <begin position="33"/>
        <end position="54"/>
    </location>
</feature>
<organism evidence="3 5">
    <name type="scientific">Acetobacter oeni</name>
    <dbReference type="NCBI Taxonomy" id="304077"/>
    <lineage>
        <taxon>Bacteria</taxon>
        <taxon>Pseudomonadati</taxon>
        <taxon>Pseudomonadota</taxon>
        <taxon>Alphaproteobacteria</taxon>
        <taxon>Acetobacterales</taxon>
        <taxon>Acetobacteraceae</taxon>
        <taxon>Acetobacter</taxon>
    </lineage>
</organism>
<keyword evidence="2" id="KW-0472">Membrane</keyword>
<reference evidence="3 5" key="1">
    <citation type="submission" date="2019-07" db="EMBL/GenBank/DDBJ databases">
        <title>Whole genome shotgun sequence of Acetobacter oeni NBRC 105207.</title>
        <authorList>
            <person name="Hosoyama A."/>
            <person name="Uohara A."/>
            <person name="Ohji S."/>
            <person name="Ichikawa N."/>
        </authorList>
    </citation>
    <scope>NUCLEOTIDE SEQUENCE [LARGE SCALE GENOMIC DNA]</scope>
    <source>
        <strain evidence="3 5">NBRC 105207</strain>
    </source>
</reference>
<comment type="caution">
    <text evidence="3">The sequence shown here is derived from an EMBL/GenBank/DDBJ whole genome shotgun (WGS) entry which is preliminary data.</text>
</comment>
<dbReference type="Proteomes" id="UP000321746">
    <property type="component" value="Unassembled WGS sequence"/>
</dbReference>
<protein>
    <submittedName>
        <fullName evidence="3">Uncharacterized protein</fullName>
    </submittedName>
</protein>
<evidence type="ECO:0000313" key="3">
    <source>
        <dbReference type="EMBL" id="GEN63177.1"/>
    </source>
</evidence>
<gene>
    <name evidence="3" type="ORF">AOE01nite_14010</name>
    <name evidence="4" type="ORF">AOE01nite_17990</name>
</gene>
<evidence type="ECO:0000313" key="5">
    <source>
        <dbReference type="Proteomes" id="UP000321746"/>
    </source>
</evidence>
<keyword evidence="2" id="KW-0812">Transmembrane</keyword>
<evidence type="ECO:0000313" key="4">
    <source>
        <dbReference type="EMBL" id="GEN63575.1"/>
    </source>
</evidence>
<sequence length="54" mass="5942">MPPTNRKKLIRILVFGIIMVTIGVLVFLAAGRRGGLDGHRPNDQSISGQAPRRF</sequence>
<name>A0A511XJQ2_9PROT</name>
<accession>A0A511XJQ2</accession>
<dbReference type="EMBL" id="BJYG01000017">
    <property type="protein sequence ID" value="GEN63177.1"/>
    <property type="molecule type" value="Genomic_DNA"/>
</dbReference>
<proteinExistence type="predicted"/>
<evidence type="ECO:0000256" key="1">
    <source>
        <dbReference type="SAM" id="MobiDB-lite"/>
    </source>
</evidence>
<dbReference type="AlphaFoldDB" id="A0A511XJQ2"/>
<keyword evidence="2" id="KW-1133">Transmembrane helix</keyword>
<feature type="transmembrane region" description="Helical" evidence="2">
    <location>
        <begin position="12"/>
        <end position="31"/>
    </location>
</feature>
<keyword evidence="5" id="KW-1185">Reference proteome</keyword>